<protein>
    <submittedName>
        <fullName evidence="4">Transglutaminase</fullName>
    </submittedName>
</protein>
<name>A0A6I1GDF9_9BIFI</name>
<feature type="transmembrane region" description="Helical" evidence="2">
    <location>
        <begin position="105"/>
        <end position="125"/>
    </location>
</feature>
<feature type="domain" description="Transglutaminase-like" evidence="3">
    <location>
        <begin position="507"/>
        <end position="590"/>
    </location>
</feature>
<feature type="compositionally biased region" description="Polar residues" evidence="1">
    <location>
        <begin position="627"/>
        <end position="638"/>
    </location>
</feature>
<dbReference type="Pfam" id="PF01841">
    <property type="entry name" value="Transglut_core"/>
    <property type="match status" value="1"/>
</dbReference>
<feature type="region of interest" description="Disordered" evidence="1">
    <location>
        <begin position="798"/>
        <end position="824"/>
    </location>
</feature>
<keyword evidence="2" id="KW-0472">Membrane</keyword>
<feature type="transmembrane region" description="Helical" evidence="2">
    <location>
        <begin position="215"/>
        <end position="234"/>
    </location>
</feature>
<dbReference type="AlphaFoldDB" id="A0A6I1GDF9"/>
<reference evidence="4 5" key="1">
    <citation type="submission" date="2019-09" db="EMBL/GenBank/DDBJ databases">
        <title>Characterization of the phylogenetic diversity of two novel species belonging to the genus Bifidobacterium: Bifidobacterium cebidarum sp. nov. and Bifidobacterium leontopitheci sp. nov.</title>
        <authorList>
            <person name="Lugli G.A."/>
            <person name="Duranti S."/>
            <person name="Milani C."/>
            <person name="Turroni F."/>
            <person name="Ventura M."/>
        </authorList>
    </citation>
    <scope>NUCLEOTIDE SEQUENCE [LARGE SCALE GENOMIC DNA]</scope>
    <source>
        <strain evidence="4 5">LMG 31469</strain>
    </source>
</reference>
<dbReference type="SMART" id="SM00460">
    <property type="entry name" value="TGc"/>
    <property type="match status" value="1"/>
</dbReference>
<evidence type="ECO:0000256" key="2">
    <source>
        <dbReference type="SAM" id="Phobius"/>
    </source>
</evidence>
<evidence type="ECO:0000259" key="3">
    <source>
        <dbReference type="SMART" id="SM00460"/>
    </source>
</evidence>
<keyword evidence="2" id="KW-0812">Transmembrane</keyword>
<gene>
    <name evidence="4" type="ORF">F7D08_1527</name>
</gene>
<dbReference type="PANTHER" id="PTHR42736">
    <property type="entry name" value="PROTEIN-GLUTAMINE GAMMA-GLUTAMYLTRANSFERASE"/>
    <property type="match status" value="1"/>
</dbReference>
<feature type="transmembrane region" description="Helical" evidence="2">
    <location>
        <begin position="78"/>
        <end position="99"/>
    </location>
</feature>
<dbReference type="Gene3D" id="3.10.620.30">
    <property type="match status" value="1"/>
</dbReference>
<feature type="region of interest" description="Disordered" evidence="1">
    <location>
        <begin position="1"/>
        <end position="22"/>
    </location>
</feature>
<keyword evidence="5" id="KW-1185">Reference proteome</keyword>
<feature type="transmembrane region" description="Helical" evidence="2">
    <location>
        <begin position="174"/>
        <end position="195"/>
    </location>
</feature>
<feature type="transmembrane region" description="Helical" evidence="2">
    <location>
        <begin position="246"/>
        <end position="267"/>
    </location>
</feature>
<feature type="region of interest" description="Disordered" evidence="1">
    <location>
        <begin position="592"/>
        <end position="638"/>
    </location>
</feature>
<proteinExistence type="predicted"/>
<sequence>MTKTFPAAAVSPRHIAQQRTGSWADSTHSVIWMTQGGMPHQFKDTQQSWIRHISSMMVILLLMWIAQSNLIDVYGTPIPWMAAAIPSTVLGTLIALAGLQPALTLWWQLVFLAASQFIIGPVLTLNSTTIAHSIPTIETLNQGWEATFGSFKYLISIDPPTGAADGSLMAVWTIGLWLSFLAGLFAVSAHAWIPLLSTLPLATAMAVCALLGTNIGWHRVVSSIVFTILLIVWMSWRLKCMEWGRWLSALLIVLLAAAMAFTGTVFIPQHRLVLRDWYDPPISPYDYTSPLSGMRSYIKDHKDDVLLTVKNLPAGTPVRLAVMDRFDGSVWNLSDSTEAADSSDYRRVGTSIATNEHGKDFTAVFIVHQGLNDTWLPLAGAATSVRFTEHNDADTFYYNSDTDSAIFSAGMRNGMTYTESGVIPVTPSDVTISKTTVAHISQPPAQDVPDSASKLATAIAGGQTTGGAAAQALASTLKDSGWFSHGLQGDYPSQAGHGNYRINKLLASTAMVGDSEQYASAMALMARELGLPSRVVMGFLPKDADGSISDARTTTMAGHTTAIEFTGNDIAAWVEIKLEHLGWVAFYPTPKETKLPDDNQNLTPPNPQTLVRQPPVPLTDPLRDQAQAKSQSSLSGTDANDQVPNLLWLRFWRTAKAVALYGSPLWAIMIACGIILAGKAILLARARRYGAPQIRVASGWNALCALAVQSGITMAGTRRDQAEAIANQLTTSADALRDLSREADYATFSGQPIDSQQASQYWSRIDETRHTLLHALPRLRRVKTRLSLRGMRILAHKRTKSHAAMPRNTSFNAALDRRNKGKTS</sequence>
<dbReference type="InterPro" id="IPR002931">
    <property type="entry name" value="Transglutaminase-like"/>
</dbReference>
<keyword evidence="2" id="KW-1133">Transmembrane helix</keyword>
<accession>A0A6I1GDF9</accession>
<dbReference type="Proteomes" id="UP000468413">
    <property type="component" value="Unassembled WGS sequence"/>
</dbReference>
<evidence type="ECO:0000313" key="4">
    <source>
        <dbReference type="EMBL" id="KAB7787352.1"/>
    </source>
</evidence>
<feature type="compositionally biased region" description="Polar residues" evidence="1">
    <location>
        <begin position="598"/>
        <end position="611"/>
    </location>
</feature>
<organism evidence="4 5">
    <name type="scientific">Bifidobacterium cebidarum</name>
    <dbReference type="NCBI Taxonomy" id="2650773"/>
    <lineage>
        <taxon>Bacteria</taxon>
        <taxon>Bacillati</taxon>
        <taxon>Actinomycetota</taxon>
        <taxon>Actinomycetes</taxon>
        <taxon>Bifidobacteriales</taxon>
        <taxon>Bifidobacteriaceae</taxon>
        <taxon>Bifidobacterium</taxon>
    </lineage>
</organism>
<feature type="transmembrane region" description="Helical" evidence="2">
    <location>
        <begin position="665"/>
        <end position="684"/>
    </location>
</feature>
<dbReference type="SUPFAM" id="SSF54001">
    <property type="entry name" value="Cysteine proteinases"/>
    <property type="match status" value="1"/>
</dbReference>
<comment type="caution">
    <text evidence="4">The sequence shown here is derived from an EMBL/GenBank/DDBJ whole genome shotgun (WGS) entry which is preliminary data.</text>
</comment>
<dbReference type="PANTHER" id="PTHR42736:SF1">
    <property type="entry name" value="PROTEIN-GLUTAMINE GAMMA-GLUTAMYLTRANSFERASE"/>
    <property type="match status" value="1"/>
</dbReference>
<dbReference type="InterPro" id="IPR052901">
    <property type="entry name" value="Bact_TGase-like"/>
</dbReference>
<evidence type="ECO:0000313" key="5">
    <source>
        <dbReference type="Proteomes" id="UP000468413"/>
    </source>
</evidence>
<evidence type="ECO:0000256" key="1">
    <source>
        <dbReference type="SAM" id="MobiDB-lite"/>
    </source>
</evidence>
<feature type="transmembrane region" description="Helical" evidence="2">
    <location>
        <begin position="49"/>
        <end position="66"/>
    </location>
</feature>
<dbReference type="RefSeq" id="WP_152210098.1">
    <property type="nucleotide sequence ID" value="NZ_WBVS01000008.1"/>
</dbReference>
<dbReference type="InterPro" id="IPR038765">
    <property type="entry name" value="Papain-like_cys_pep_sf"/>
</dbReference>
<dbReference type="EMBL" id="WBVS01000008">
    <property type="protein sequence ID" value="KAB7787352.1"/>
    <property type="molecule type" value="Genomic_DNA"/>
</dbReference>